<dbReference type="EMBL" id="AP028909">
    <property type="protein sequence ID" value="BES87224.1"/>
    <property type="molecule type" value="Genomic_DNA"/>
</dbReference>
<evidence type="ECO:0000256" key="4">
    <source>
        <dbReference type="ARBA" id="ARBA00023125"/>
    </source>
</evidence>
<dbReference type="InterPro" id="IPR036265">
    <property type="entry name" value="HIT-like_sf"/>
</dbReference>
<keyword evidence="9" id="KW-1185">Reference proteome</keyword>
<dbReference type="PANTHER" id="PTHR12486">
    <property type="entry name" value="APRATAXIN-RELATED"/>
    <property type="match status" value="1"/>
</dbReference>
<comment type="subcellular location">
    <subcellularLocation>
        <location evidence="1">Nucleus</location>
    </subcellularLocation>
</comment>
<dbReference type="Pfam" id="PF16278">
    <property type="entry name" value="zf-C2HE"/>
    <property type="match status" value="1"/>
</dbReference>
<dbReference type="Proteomes" id="UP001307889">
    <property type="component" value="Chromosome 1"/>
</dbReference>
<dbReference type="Gene3D" id="3.30.428.10">
    <property type="entry name" value="HIT-like"/>
    <property type="match status" value="1"/>
</dbReference>
<gene>
    <name evidence="8" type="ORF">NTJ_00029</name>
</gene>
<organism evidence="8 9">
    <name type="scientific">Nesidiocoris tenuis</name>
    <dbReference type="NCBI Taxonomy" id="355587"/>
    <lineage>
        <taxon>Eukaryota</taxon>
        <taxon>Metazoa</taxon>
        <taxon>Ecdysozoa</taxon>
        <taxon>Arthropoda</taxon>
        <taxon>Hexapoda</taxon>
        <taxon>Insecta</taxon>
        <taxon>Pterygota</taxon>
        <taxon>Neoptera</taxon>
        <taxon>Paraneoptera</taxon>
        <taxon>Hemiptera</taxon>
        <taxon>Heteroptera</taxon>
        <taxon>Panheteroptera</taxon>
        <taxon>Cimicomorpha</taxon>
        <taxon>Miridae</taxon>
        <taxon>Dicyphina</taxon>
        <taxon>Nesidiocoris</taxon>
    </lineage>
</organism>
<evidence type="ECO:0000256" key="2">
    <source>
        <dbReference type="ARBA" id="ARBA00022723"/>
    </source>
</evidence>
<dbReference type="PROSITE" id="PS51084">
    <property type="entry name" value="HIT_2"/>
    <property type="match status" value="1"/>
</dbReference>
<evidence type="ECO:0000256" key="3">
    <source>
        <dbReference type="ARBA" id="ARBA00022833"/>
    </source>
</evidence>
<keyword evidence="3" id="KW-0862">Zinc</keyword>
<keyword evidence="4" id="KW-0238">DNA-binding</keyword>
<dbReference type="SUPFAM" id="SSF54197">
    <property type="entry name" value="HIT-like"/>
    <property type="match status" value="1"/>
</dbReference>
<comment type="caution">
    <text evidence="6">Lacks conserved residue(s) required for the propagation of feature annotation.</text>
</comment>
<dbReference type="Pfam" id="PF11969">
    <property type="entry name" value="DcpS_C"/>
    <property type="match status" value="1"/>
</dbReference>
<name>A0ABN7A7Y2_9HEMI</name>
<accession>A0ABN7A7Y2</accession>
<feature type="domain" description="HIT" evidence="7">
    <location>
        <begin position="3"/>
        <end position="106"/>
    </location>
</feature>
<evidence type="ECO:0000256" key="1">
    <source>
        <dbReference type="ARBA" id="ARBA00004123"/>
    </source>
</evidence>
<evidence type="ECO:0000313" key="8">
    <source>
        <dbReference type="EMBL" id="BES87224.1"/>
    </source>
</evidence>
<evidence type="ECO:0000313" key="9">
    <source>
        <dbReference type="Proteomes" id="UP001307889"/>
    </source>
</evidence>
<dbReference type="InterPro" id="IPR011146">
    <property type="entry name" value="HIT-like"/>
</dbReference>
<protein>
    <submittedName>
        <fullName evidence="8">HIT domain</fullName>
    </submittedName>
</protein>
<evidence type="ECO:0000259" key="7">
    <source>
        <dbReference type="PROSITE" id="PS51084"/>
    </source>
</evidence>
<dbReference type="PANTHER" id="PTHR12486:SF4">
    <property type="entry name" value="APRATAXIN"/>
    <property type="match status" value="1"/>
</dbReference>
<evidence type="ECO:0000256" key="5">
    <source>
        <dbReference type="ARBA" id="ARBA00023242"/>
    </source>
</evidence>
<proteinExistence type="predicted"/>
<keyword evidence="2" id="KW-0479">Metal-binding</keyword>
<sequence>MWKFELIKLMKDPAYLIFTDELIAIIRDGYPKAEFHYLVLPHQDISNLAATKKDDAKLLRHMESKGREIAEKYGGQRNFKYGYHTEPSMERLHLHVISDDMNSPSLKHKKHWNSFTTPFFMESEKAIKDLETHGRVIFPSKEEIKTWLNLPLKCHKCDYKPKFMPDLKRHILTHL</sequence>
<dbReference type="InterPro" id="IPR032566">
    <property type="entry name" value="Znf-C2HE"/>
</dbReference>
<keyword evidence="5" id="KW-0539">Nucleus</keyword>
<reference evidence="8 9" key="1">
    <citation type="submission" date="2023-09" db="EMBL/GenBank/DDBJ databases">
        <title>Nesidiocoris tenuis whole genome shotgun sequence.</title>
        <authorList>
            <person name="Shibata T."/>
            <person name="Shimoda M."/>
            <person name="Kobayashi T."/>
            <person name="Uehara T."/>
        </authorList>
    </citation>
    <scope>NUCLEOTIDE SEQUENCE [LARGE SCALE GENOMIC DNA]</scope>
    <source>
        <strain evidence="8 9">Japan</strain>
    </source>
</reference>
<evidence type="ECO:0000256" key="6">
    <source>
        <dbReference type="PROSITE-ProRule" id="PRU00464"/>
    </source>
</evidence>